<evidence type="ECO:0000313" key="2">
    <source>
        <dbReference type="EMBL" id="PZD71535.1"/>
    </source>
</evidence>
<reference evidence="2 3" key="1">
    <citation type="journal article" date="2018" name="Sci. Rep.">
        <title>A novel species of the marine cyanobacterium Acaryochloris with a unique pigment content and lifestyle.</title>
        <authorList>
            <person name="Partensky F."/>
            <person name="Six C."/>
            <person name="Ratin M."/>
            <person name="Garczarek L."/>
            <person name="Vaulot D."/>
            <person name="Probert I."/>
            <person name="Calteau A."/>
            <person name="Gourvil P."/>
            <person name="Marie D."/>
            <person name="Grebert T."/>
            <person name="Bouchier C."/>
            <person name="Le Panse S."/>
            <person name="Gachenot M."/>
            <person name="Rodriguez F."/>
            <person name="Garrido J.L."/>
        </authorList>
    </citation>
    <scope>NUCLEOTIDE SEQUENCE [LARGE SCALE GENOMIC DNA]</scope>
    <source>
        <strain evidence="2 3">RCC1774</strain>
    </source>
</reference>
<keyword evidence="3" id="KW-1185">Reference proteome</keyword>
<organism evidence="2 3">
    <name type="scientific">Acaryochloris thomasi RCC1774</name>
    <dbReference type="NCBI Taxonomy" id="1764569"/>
    <lineage>
        <taxon>Bacteria</taxon>
        <taxon>Bacillati</taxon>
        <taxon>Cyanobacteriota</taxon>
        <taxon>Cyanophyceae</taxon>
        <taxon>Acaryochloridales</taxon>
        <taxon>Acaryochloridaceae</taxon>
        <taxon>Acaryochloris</taxon>
        <taxon>Acaryochloris thomasi</taxon>
    </lineage>
</organism>
<gene>
    <name evidence="2" type="ORF">C1752_06155</name>
</gene>
<sequence length="146" mass="17123">MEIQPNNTKTQKNREISPSEEFAIVVLVLVVTIIISIVYFFRFLPVELNCTRSPQIGLECSMERQVPFVRMHPVTIPEPLAAERNAYSTEEGRMQYKHRVEIRSKRYSRPILLLFTFDDKTAQRVLKEINDFLLRSDQASFSRVYP</sequence>
<proteinExistence type="predicted"/>
<keyword evidence="1" id="KW-1133">Transmembrane helix</keyword>
<dbReference type="AlphaFoldDB" id="A0A2W1JJ54"/>
<dbReference type="Proteomes" id="UP000248857">
    <property type="component" value="Unassembled WGS sequence"/>
</dbReference>
<keyword evidence="1" id="KW-0812">Transmembrane</keyword>
<protein>
    <submittedName>
        <fullName evidence="2">Uncharacterized protein</fullName>
    </submittedName>
</protein>
<evidence type="ECO:0000256" key="1">
    <source>
        <dbReference type="SAM" id="Phobius"/>
    </source>
</evidence>
<evidence type="ECO:0000313" key="3">
    <source>
        <dbReference type="Proteomes" id="UP000248857"/>
    </source>
</evidence>
<name>A0A2W1JJ54_9CYAN</name>
<dbReference type="RefSeq" id="WP_110987956.1">
    <property type="nucleotide sequence ID" value="NZ_CAWNWM010000016.1"/>
</dbReference>
<comment type="caution">
    <text evidence="2">The sequence shown here is derived from an EMBL/GenBank/DDBJ whole genome shotgun (WGS) entry which is preliminary data.</text>
</comment>
<accession>A0A2W1JJ54</accession>
<keyword evidence="1" id="KW-0472">Membrane</keyword>
<dbReference type="EMBL" id="PQWO01000016">
    <property type="protein sequence ID" value="PZD71535.1"/>
    <property type="molecule type" value="Genomic_DNA"/>
</dbReference>
<feature type="transmembrane region" description="Helical" evidence="1">
    <location>
        <begin position="21"/>
        <end position="41"/>
    </location>
</feature>